<sequence>MNIFAIIGGGLALALPASAIAQTTPTAGPTLVQLAIGNTLTAVYPDGGPTVTFAFKPDGTFTAVFPGGVQGHGDYVADSRYVCWIVKAPLDEPPGRNVRCEANTTDGHTIGQSWTITDSYGDKPTLTIRPGQ</sequence>
<dbReference type="EMBL" id="CP080034">
    <property type="protein sequence ID" value="QYC11345.1"/>
    <property type="molecule type" value="Genomic_DNA"/>
</dbReference>
<dbReference type="Proteomes" id="UP000824334">
    <property type="component" value="Chromosome"/>
</dbReference>
<proteinExistence type="predicted"/>
<evidence type="ECO:0008006" key="4">
    <source>
        <dbReference type="Google" id="ProtNLM"/>
    </source>
</evidence>
<organism evidence="2 3">
    <name type="scientific">Brevundimonas nasdae</name>
    <dbReference type="NCBI Taxonomy" id="172043"/>
    <lineage>
        <taxon>Bacteria</taxon>
        <taxon>Pseudomonadati</taxon>
        <taxon>Pseudomonadota</taxon>
        <taxon>Alphaproteobacteria</taxon>
        <taxon>Caulobacterales</taxon>
        <taxon>Caulobacteraceae</taxon>
        <taxon>Brevundimonas</taxon>
    </lineage>
</organism>
<feature type="signal peptide" evidence="1">
    <location>
        <begin position="1"/>
        <end position="21"/>
    </location>
</feature>
<keyword evidence="3" id="KW-1185">Reference proteome</keyword>
<reference evidence="2 3" key="1">
    <citation type="submission" date="2021-07" db="EMBL/GenBank/DDBJ databases">
        <title>Isolation and characterization of bacteria from a gold mining with a capacity of golden bioaccumulation.</title>
        <authorList>
            <person name="Yang X.J."/>
        </authorList>
    </citation>
    <scope>NUCLEOTIDE SEQUENCE [LARGE SCALE GENOMIC DNA]</scope>
    <source>
        <strain evidence="2 3">Au29</strain>
    </source>
</reference>
<accession>A0ABX8TJG5</accession>
<dbReference type="RefSeq" id="WP_219353944.1">
    <property type="nucleotide sequence ID" value="NZ_CP080034.1"/>
</dbReference>
<dbReference type="GeneID" id="94374605"/>
<feature type="chain" id="PRO_5045934426" description="Secreted protein" evidence="1">
    <location>
        <begin position="22"/>
        <end position="132"/>
    </location>
</feature>
<evidence type="ECO:0000256" key="1">
    <source>
        <dbReference type="SAM" id="SignalP"/>
    </source>
</evidence>
<protein>
    <recommendedName>
        <fullName evidence="4">Secreted protein</fullName>
    </recommendedName>
</protein>
<gene>
    <name evidence="2" type="ORF">KWG56_04965</name>
</gene>
<evidence type="ECO:0000313" key="2">
    <source>
        <dbReference type="EMBL" id="QYC11345.1"/>
    </source>
</evidence>
<evidence type="ECO:0000313" key="3">
    <source>
        <dbReference type="Proteomes" id="UP000824334"/>
    </source>
</evidence>
<name>A0ABX8TJG5_9CAUL</name>
<keyword evidence="1" id="KW-0732">Signal</keyword>